<feature type="non-terminal residue" evidence="2">
    <location>
        <position position="837"/>
    </location>
</feature>
<accession>A0A0F9IID4</accession>
<gene>
    <name evidence="2" type="ORF">LCGC14_1873270</name>
</gene>
<evidence type="ECO:0000256" key="1">
    <source>
        <dbReference type="SAM" id="MobiDB-lite"/>
    </source>
</evidence>
<comment type="caution">
    <text evidence="2">The sequence shown here is derived from an EMBL/GenBank/DDBJ whole genome shotgun (WGS) entry which is preliminary data.</text>
</comment>
<sequence>VMDDMIENIDMDPAQQGLPLTGAGGPAGRELVTTTPPQQDLPLGIRERGGIPRIPPTVAPQPAAVAPQPAAVAPQPVPTEQQGELFEQVPQGVPDQPTAEPMADIQAQLRDLVSDETGREGVYLSADNLARLTEDGVRDLIGEEGVHLVNFDNKGGLLIAKNEEVAAAAQDLKQGGFGMQYILGQLTRSGDGKPLGDTVVQVRDTAGAVVRETVTATEDEAFAMAEEIGDSAVVLTTAQALKRREQLIQKERDELKKVRTKQEARKKATAAIERELPAEAQPEAEEVVEGATAPSKAAARLLGLATSKGKAEKARKIGDFYAPETLEFDNPQDEAAYKKAWTKLLDAELVIQQPRESLEPGRPRDKDVIDTISDAFKARTKMFEELGRIRQVAAPKRKTLRIVRAAKETHPATVAAAIKEQPKAAVDLDTAPEDYFAGQKFETLTPAEVDALEGSELTQAFAASAYWLAGQYRNVDITPEWLADNPVEANEEFVQAIAEATGDPLRALVGKYTTDGKRRKLIKRTMLYYKRRRYGGKIAARGVTSRAKGKRTTTAEYPTGVLTRETGQQDESRGDVIKREARSARARKSLEVAIRQSNKLLLRLENPRSTFGKAVAEVDADGKATQTASDIRVAKAYFVGLNEFALSLIQSGQKTNDANQVMERLDKRLRSIVKLSPNQFASQVARLARADEQSSLLTIAHPEVRAQVTSPAGRAATLANYYKELLNGIARRSRMENVWKKNAFFNNLVGPMMNKFIDSIAVDGWASYRSTEAEMEGLAYAMRGWRQGNERVRRELYDPLKRFFRGVGITFAEEKAKGAGGDVVITRDADGNYQYSP</sequence>
<proteinExistence type="predicted"/>
<dbReference type="EMBL" id="LAZR01019147">
    <property type="protein sequence ID" value="KKL93580.1"/>
    <property type="molecule type" value="Genomic_DNA"/>
</dbReference>
<name>A0A0F9IID4_9ZZZZ</name>
<protein>
    <submittedName>
        <fullName evidence="2">Uncharacterized protein</fullName>
    </submittedName>
</protein>
<feature type="compositionally biased region" description="Acidic residues" evidence="1">
    <location>
        <begin position="1"/>
        <end position="10"/>
    </location>
</feature>
<feature type="non-terminal residue" evidence="2">
    <location>
        <position position="1"/>
    </location>
</feature>
<reference evidence="2" key="1">
    <citation type="journal article" date="2015" name="Nature">
        <title>Complex archaea that bridge the gap between prokaryotes and eukaryotes.</title>
        <authorList>
            <person name="Spang A."/>
            <person name="Saw J.H."/>
            <person name="Jorgensen S.L."/>
            <person name="Zaremba-Niedzwiedzka K."/>
            <person name="Martijn J."/>
            <person name="Lind A.E."/>
            <person name="van Eijk R."/>
            <person name="Schleper C."/>
            <person name="Guy L."/>
            <person name="Ettema T.J."/>
        </authorList>
    </citation>
    <scope>NUCLEOTIDE SEQUENCE</scope>
</reference>
<feature type="compositionally biased region" description="Basic and acidic residues" evidence="1">
    <location>
        <begin position="260"/>
        <end position="277"/>
    </location>
</feature>
<feature type="region of interest" description="Disordered" evidence="1">
    <location>
        <begin position="260"/>
        <end position="292"/>
    </location>
</feature>
<dbReference type="AlphaFoldDB" id="A0A0F9IID4"/>
<organism evidence="2">
    <name type="scientific">marine sediment metagenome</name>
    <dbReference type="NCBI Taxonomy" id="412755"/>
    <lineage>
        <taxon>unclassified sequences</taxon>
        <taxon>metagenomes</taxon>
        <taxon>ecological metagenomes</taxon>
    </lineage>
</organism>
<evidence type="ECO:0000313" key="2">
    <source>
        <dbReference type="EMBL" id="KKL93580.1"/>
    </source>
</evidence>
<feature type="region of interest" description="Disordered" evidence="1">
    <location>
        <begin position="1"/>
        <end position="41"/>
    </location>
</feature>